<proteinExistence type="predicted"/>
<protein>
    <submittedName>
        <fullName evidence="1">Uncharacterized protein</fullName>
    </submittedName>
</protein>
<evidence type="ECO:0000313" key="1">
    <source>
        <dbReference type="EMBL" id="GAL95055.1"/>
    </source>
</evidence>
<gene>
    <name evidence="1" type="ORF">N44_03910</name>
</gene>
<dbReference type="AlphaFoldDB" id="A0A0A1VZ87"/>
<dbReference type="Proteomes" id="UP000030321">
    <property type="component" value="Unassembled WGS sequence"/>
</dbReference>
<comment type="caution">
    <text evidence="1">The sequence shown here is derived from an EMBL/GenBank/DDBJ whole genome shotgun (WGS) entry which is preliminary data.</text>
</comment>
<accession>A0A0A1VZ87</accession>
<evidence type="ECO:0000313" key="2">
    <source>
        <dbReference type="Proteomes" id="UP000030321"/>
    </source>
</evidence>
<sequence>MWGVGCREGNLFLLTISRTSPNPFTVAFCLLPFASSQQAI</sequence>
<reference evidence="2" key="1">
    <citation type="journal article" date="2015" name="Genome">
        <title>Whole Genome Sequence of the Non-Microcystin-Producing Microcystis aeruginosa Strain NIES-44.</title>
        <authorList>
            <person name="Okano K."/>
            <person name="Miyata N."/>
            <person name="Ozaki Y."/>
        </authorList>
    </citation>
    <scope>NUCLEOTIDE SEQUENCE [LARGE SCALE GENOMIC DNA]</scope>
    <source>
        <strain evidence="2">NIES-44</strain>
    </source>
</reference>
<name>A0A0A1VZ87_MICAE</name>
<dbReference type="EMBL" id="BBPA01000067">
    <property type="protein sequence ID" value="GAL95055.1"/>
    <property type="molecule type" value="Genomic_DNA"/>
</dbReference>
<organism evidence="1 2">
    <name type="scientific">Microcystis aeruginosa NIES-44</name>
    <dbReference type="NCBI Taxonomy" id="449439"/>
    <lineage>
        <taxon>Bacteria</taxon>
        <taxon>Bacillati</taxon>
        <taxon>Cyanobacteriota</taxon>
        <taxon>Cyanophyceae</taxon>
        <taxon>Oscillatoriophycideae</taxon>
        <taxon>Chroococcales</taxon>
        <taxon>Microcystaceae</taxon>
        <taxon>Microcystis</taxon>
    </lineage>
</organism>